<dbReference type="AlphaFoldDB" id="A0A1A5YBC7"/>
<protein>
    <submittedName>
        <fullName evidence="1">Uncharacterized protein</fullName>
    </submittedName>
</protein>
<name>A0A1A5YBC7_9BACL</name>
<reference evidence="1 2" key="1">
    <citation type="submission" date="2016-05" db="EMBL/GenBank/DDBJ databases">
        <title>Paenibacillus oryzae. sp. nov., isolated from the rice root.</title>
        <authorList>
            <person name="Zhang J."/>
            <person name="Zhang X."/>
        </authorList>
    </citation>
    <scope>NUCLEOTIDE SEQUENCE [LARGE SCALE GENOMIC DNA]</scope>
    <source>
        <strain evidence="1 2">1DrF-4</strain>
    </source>
</reference>
<evidence type="ECO:0000313" key="2">
    <source>
        <dbReference type="Proteomes" id="UP000092024"/>
    </source>
</evidence>
<sequence length="69" mass="7409">MPPVHLTPAEKLLKKPGNSSKVKKLFKSGKSPSFPVSGIEGLFLERGRLLVKSFSACSALMGSASIHER</sequence>
<gene>
    <name evidence="1" type="ORF">A7K91_09150</name>
</gene>
<proteinExistence type="predicted"/>
<keyword evidence="2" id="KW-1185">Reference proteome</keyword>
<evidence type="ECO:0000313" key="1">
    <source>
        <dbReference type="EMBL" id="OBR62888.1"/>
    </source>
</evidence>
<accession>A0A1A5YBC7</accession>
<comment type="caution">
    <text evidence="1">The sequence shown here is derived from an EMBL/GenBank/DDBJ whole genome shotgun (WGS) entry which is preliminary data.</text>
</comment>
<dbReference type="EMBL" id="LYPA01000076">
    <property type="protein sequence ID" value="OBR62888.1"/>
    <property type="molecule type" value="Genomic_DNA"/>
</dbReference>
<organism evidence="1 2">
    <name type="scientific">Paenibacillus oryzae</name>
    <dbReference type="NCBI Taxonomy" id="1844972"/>
    <lineage>
        <taxon>Bacteria</taxon>
        <taxon>Bacillati</taxon>
        <taxon>Bacillota</taxon>
        <taxon>Bacilli</taxon>
        <taxon>Bacillales</taxon>
        <taxon>Paenibacillaceae</taxon>
        <taxon>Paenibacillus</taxon>
    </lineage>
</organism>
<dbReference type="Proteomes" id="UP000092024">
    <property type="component" value="Unassembled WGS sequence"/>
</dbReference>